<gene>
    <name evidence="1" type="ORF">AYBTSS11_LOCUS13114</name>
</gene>
<dbReference type="AlphaFoldDB" id="A0AA86VM72"/>
<evidence type="ECO:0000313" key="2">
    <source>
        <dbReference type="Proteomes" id="UP001189624"/>
    </source>
</evidence>
<reference evidence="1" key="1">
    <citation type="submission" date="2023-10" db="EMBL/GenBank/DDBJ databases">
        <authorList>
            <person name="Domelevo Entfellner J.-B."/>
        </authorList>
    </citation>
    <scope>NUCLEOTIDE SEQUENCE</scope>
</reference>
<organism evidence="1 2">
    <name type="scientific">Sphenostylis stenocarpa</name>
    <dbReference type="NCBI Taxonomy" id="92480"/>
    <lineage>
        <taxon>Eukaryota</taxon>
        <taxon>Viridiplantae</taxon>
        <taxon>Streptophyta</taxon>
        <taxon>Embryophyta</taxon>
        <taxon>Tracheophyta</taxon>
        <taxon>Spermatophyta</taxon>
        <taxon>Magnoliopsida</taxon>
        <taxon>eudicotyledons</taxon>
        <taxon>Gunneridae</taxon>
        <taxon>Pentapetalae</taxon>
        <taxon>rosids</taxon>
        <taxon>fabids</taxon>
        <taxon>Fabales</taxon>
        <taxon>Fabaceae</taxon>
        <taxon>Papilionoideae</taxon>
        <taxon>50 kb inversion clade</taxon>
        <taxon>NPAAA clade</taxon>
        <taxon>indigoferoid/millettioid clade</taxon>
        <taxon>Phaseoleae</taxon>
        <taxon>Sphenostylis</taxon>
    </lineage>
</organism>
<dbReference type="EMBL" id="OY731401">
    <property type="protein sequence ID" value="CAJ1948296.1"/>
    <property type="molecule type" value="Genomic_DNA"/>
</dbReference>
<accession>A0AA86VM72</accession>
<sequence length="233" mass="26932">MSTVNEYEVDLQYRLPIFISVNTAHYRSCKIFVDDDVEALFLMETEQATENLIPPQMEPKMFAYIYDNGDMIPNPENGVLFKSDTYIMVQLHRGFTFSQLIEIILQRAKRYPTNPPPALHFRFPTQICGRHVTYTTTNIEDDNDLDGAMDITEANPTLRSLEICTTYNTGISSSQPNYFNHSHEHQQPLQTQSTHQSFDLNATYIGEWENNIQSYTQLYQSIDLTTSLISYIC</sequence>
<name>A0AA86VM72_9FABA</name>
<evidence type="ECO:0000313" key="1">
    <source>
        <dbReference type="EMBL" id="CAJ1948296.1"/>
    </source>
</evidence>
<proteinExistence type="predicted"/>
<dbReference type="Proteomes" id="UP001189624">
    <property type="component" value="Chromosome 4"/>
</dbReference>
<protein>
    <submittedName>
        <fullName evidence="1">Uncharacterized protein</fullName>
    </submittedName>
</protein>
<keyword evidence="2" id="KW-1185">Reference proteome</keyword>
<dbReference type="Gramene" id="rna-AYBTSS11_LOCUS13114">
    <property type="protein sequence ID" value="CAJ1948296.1"/>
    <property type="gene ID" value="gene-AYBTSS11_LOCUS13114"/>
</dbReference>